<name>A0ACC3B498_9EURO</name>
<protein>
    <submittedName>
        <fullName evidence="1">Uncharacterized protein</fullName>
    </submittedName>
</protein>
<comment type="caution">
    <text evidence="1">The sequence shown here is derived from an EMBL/GenBank/DDBJ whole genome shotgun (WGS) entry which is preliminary data.</text>
</comment>
<gene>
    <name evidence="1" type="ORF">N8T08_004575</name>
</gene>
<evidence type="ECO:0000313" key="2">
    <source>
        <dbReference type="Proteomes" id="UP001177260"/>
    </source>
</evidence>
<keyword evidence="2" id="KW-1185">Reference proteome</keyword>
<reference evidence="1 2" key="1">
    <citation type="journal article" date="2023" name="ACS Omega">
        <title>Identification of the Neoaspergillic Acid Biosynthesis Gene Cluster by Establishing an In Vitro CRISPR-Ribonucleoprotein Genetic System in Aspergillus melleus.</title>
        <authorList>
            <person name="Yuan B."/>
            <person name="Grau M.F."/>
            <person name="Murata R.M."/>
            <person name="Torok T."/>
            <person name="Venkateswaran K."/>
            <person name="Stajich J.E."/>
            <person name="Wang C.C.C."/>
        </authorList>
    </citation>
    <scope>NUCLEOTIDE SEQUENCE [LARGE SCALE GENOMIC DNA]</scope>
    <source>
        <strain evidence="1 2">IMV 1140</strain>
    </source>
</reference>
<organism evidence="1 2">
    <name type="scientific">Aspergillus melleus</name>
    <dbReference type="NCBI Taxonomy" id="138277"/>
    <lineage>
        <taxon>Eukaryota</taxon>
        <taxon>Fungi</taxon>
        <taxon>Dikarya</taxon>
        <taxon>Ascomycota</taxon>
        <taxon>Pezizomycotina</taxon>
        <taxon>Eurotiomycetes</taxon>
        <taxon>Eurotiomycetidae</taxon>
        <taxon>Eurotiales</taxon>
        <taxon>Aspergillaceae</taxon>
        <taxon>Aspergillus</taxon>
        <taxon>Aspergillus subgen. Circumdati</taxon>
    </lineage>
</organism>
<accession>A0ACC3B498</accession>
<dbReference type="Proteomes" id="UP001177260">
    <property type="component" value="Unassembled WGS sequence"/>
</dbReference>
<dbReference type="EMBL" id="JAOPJF010000026">
    <property type="protein sequence ID" value="KAK1145142.1"/>
    <property type="molecule type" value="Genomic_DNA"/>
</dbReference>
<sequence>MAGPRNRKERRAAAAAASANDTFDPTSIPMAHPPRESSRKPKSKTLVELIAERQQDLISQGMMMPGGTREQDAGPGTRFVTIDPQTGTIENFNGSDANGRNSTSRVQEVEDDEEVEDMKEEAGKGEETHTPDDAPPIPPFIDTLLLSIPLTTLHLTLSYLAAHQYAESINMEHLLKDSGYVAFPILTFLVHLAHGHIVSFAVRGDPRASESISLLPWSPEKLSISFLQRLLFPPSWRTLIFLPIAVALGTKLVTITNEDPYYAVMKRAPAIGTIWVWSILEIPLGAALLGALVPMTWAVWWKGYTIL</sequence>
<proteinExistence type="predicted"/>
<evidence type="ECO:0000313" key="1">
    <source>
        <dbReference type="EMBL" id="KAK1145142.1"/>
    </source>
</evidence>